<dbReference type="InterPro" id="IPR050545">
    <property type="entry name" value="Mycobact_MmpL"/>
</dbReference>
<dbReference type="InterPro" id="IPR004869">
    <property type="entry name" value="MMPL_dom"/>
</dbReference>
<protein>
    <submittedName>
        <fullName evidence="9">MMPL family transporter</fullName>
    </submittedName>
</protein>
<organism evidence="9 10">
    <name type="scientific">Micromonospora profundi</name>
    <dbReference type="NCBI Taxonomy" id="1420889"/>
    <lineage>
        <taxon>Bacteria</taxon>
        <taxon>Bacillati</taxon>
        <taxon>Actinomycetota</taxon>
        <taxon>Actinomycetes</taxon>
        <taxon>Micromonosporales</taxon>
        <taxon>Micromonosporaceae</taxon>
        <taxon>Micromonospora</taxon>
    </lineage>
</organism>
<name>A0AAJ6HUX4_9ACTN</name>
<evidence type="ECO:0000256" key="5">
    <source>
        <dbReference type="ARBA" id="ARBA00022989"/>
    </source>
</evidence>
<reference evidence="9 10" key="1">
    <citation type="submission" date="2023-07" db="EMBL/GenBank/DDBJ databases">
        <title>Micromonospora profundi TRM 95458 converts glycerol to a new osmotic compound.</title>
        <authorList>
            <person name="Lu D."/>
        </authorList>
    </citation>
    <scope>NUCLEOTIDE SEQUENCE [LARGE SCALE GENOMIC DNA]</scope>
    <source>
        <strain evidence="9 10">TRM95458</strain>
    </source>
</reference>
<evidence type="ECO:0000256" key="3">
    <source>
        <dbReference type="ARBA" id="ARBA00022475"/>
    </source>
</evidence>
<evidence type="ECO:0000256" key="6">
    <source>
        <dbReference type="ARBA" id="ARBA00023136"/>
    </source>
</evidence>
<keyword evidence="6 7" id="KW-0472">Membrane</keyword>
<keyword evidence="4 7" id="KW-0812">Transmembrane</keyword>
<evidence type="ECO:0000256" key="1">
    <source>
        <dbReference type="ARBA" id="ARBA00004651"/>
    </source>
</evidence>
<dbReference type="Proteomes" id="UP001235874">
    <property type="component" value="Chromosome"/>
</dbReference>
<dbReference type="GO" id="GO:0005886">
    <property type="term" value="C:plasma membrane"/>
    <property type="evidence" value="ECO:0007669"/>
    <property type="project" value="UniProtKB-SubCell"/>
</dbReference>
<evidence type="ECO:0000256" key="7">
    <source>
        <dbReference type="SAM" id="Phobius"/>
    </source>
</evidence>
<keyword evidence="5 7" id="KW-1133">Transmembrane helix</keyword>
<feature type="transmembrane region" description="Helical" evidence="7">
    <location>
        <begin position="573"/>
        <end position="591"/>
    </location>
</feature>
<dbReference type="PANTHER" id="PTHR33406">
    <property type="entry name" value="MEMBRANE PROTEIN MJ1562-RELATED"/>
    <property type="match status" value="1"/>
</dbReference>
<evidence type="ECO:0000313" key="9">
    <source>
        <dbReference type="EMBL" id="WLS44659.1"/>
    </source>
</evidence>
<comment type="subcellular location">
    <subcellularLocation>
        <location evidence="1">Cell membrane</location>
        <topology evidence="1">Multi-pass membrane protein</topology>
    </subcellularLocation>
</comment>
<feature type="transmembrane region" description="Helical" evidence="7">
    <location>
        <begin position="639"/>
        <end position="663"/>
    </location>
</feature>
<evidence type="ECO:0000256" key="4">
    <source>
        <dbReference type="ARBA" id="ARBA00022692"/>
    </source>
</evidence>
<dbReference type="KEGG" id="mprn:Q3V37_25230"/>
<dbReference type="AlphaFoldDB" id="A0AAJ6HUX4"/>
<feature type="transmembrane region" description="Helical" evidence="7">
    <location>
        <begin position="221"/>
        <end position="241"/>
    </location>
</feature>
<keyword evidence="3" id="KW-1003">Cell membrane</keyword>
<keyword evidence="10" id="KW-1185">Reference proteome</keyword>
<dbReference type="PROSITE" id="PS50156">
    <property type="entry name" value="SSD"/>
    <property type="match status" value="1"/>
</dbReference>
<feature type="transmembrane region" description="Helical" evidence="7">
    <location>
        <begin position="269"/>
        <end position="290"/>
    </location>
</feature>
<gene>
    <name evidence="9" type="ORF">Q3V37_25230</name>
</gene>
<feature type="transmembrane region" description="Helical" evidence="7">
    <location>
        <begin position="296"/>
        <end position="319"/>
    </location>
</feature>
<evidence type="ECO:0000259" key="8">
    <source>
        <dbReference type="PROSITE" id="PS50156"/>
    </source>
</evidence>
<feature type="transmembrane region" description="Helical" evidence="7">
    <location>
        <begin position="612"/>
        <end position="633"/>
    </location>
</feature>
<comment type="similarity">
    <text evidence="2">Belongs to the resistance-nodulation-cell division (RND) (TC 2.A.6) family. MmpL subfamily.</text>
</comment>
<dbReference type="RefSeq" id="WP_306271865.1">
    <property type="nucleotide sequence ID" value="NZ_CP130472.1"/>
</dbReference>
<accession>A0AAJ6HUX4</accession>
<feature type="transmembrane region" description="Helical" evidence="7">
    <location>
        <begin position="503"/>
        <end position="526"/>
    </location>
</feature>
<evidence type="ECO:0000256" key="2">
    <source>
        <dbReference type="ARBA" id="ARBA00010157"/>
    </source>
</evidence>
<feature type="transmembrane region" description="Helical" evidence="7">
    <location>
        <begin position="195"/>
        <end position="215"/>
    </location>
</feature>
<feature type="transmembrane region" description="Helical" evidence="7">
    <location>
        <begin position="533"/>
        <end position="553"/>
    </location>
</feature>
<proteinExistence type="inferred from homology"/>
<dbReference type="Pfam" id="PF03176">
    <property type="entry name" value="MMPL"/>
    <property type="match status" value="2"/>
</dbReference>
<evidence type="ECO:0000313" key="10">
    <source>
        <dbReference type="Proteomes" id="UP001235874"/>
    </source>
</evidence>
<sequence>MNRTLHRIGAMCAARPWLTVSAWVAVLVLALGLAGTVGGTPRDDYDVPGTSSQAGTDLLRERFPSLSGTEARVVVHDPDGGQLDPALLDRVIGELRGVDQVGLASPAQPSADGDTAIIDVRYTVPVTDLDADAMDQLRAATGPARDAGLQVEYAGQVPEGEKPSSHTGELVGVLIALVILIIAFGSVVAAGLPIIAALIGLGIGSSGILLLAALTNIGTTAPTAAAMVGLGVGIDYALLLVTRHIEGLRAGLEPRAAAARATATAGRSILVAGAVVLLSLFGLVFSGLAAYRTYGYATAIVVATVMTAAITLVPALCAMSGRRIMSRRRRVVDAEPRQRPPLTARWAQRVGRRPAGWALLALAVLLLLGAPALTMRTWPQDAGSQPTENTVRRAYDLVAAEFGPGAYAPLVVAVDLTVVPQDSLPALRDRIEAVPGVARVSQPIVAPDATASVLTVQLAFSPQDERSSELVDKLRAEVLPDGAEVTGVTAVFADIADLLAERLWLVVGVVVGLSLILLTVVFRSILVPIKAALVNLLSVAAAYGVLTMVFQWGWGSQLLGVDRAVPVSTWVPLLLFAVLFGLSMDYEVFLLSRIREEWLATGDPFQSVVRGLAATARTITAAALIMVVVFAGFMTNADIVTKMIGVGLATAVALDATIVRLVLVPATMMLFGKANWWLPGWLDRLLPTLGRGRVMPDALATEDAATEASRPPEPVNAR</sequence>
<dbReference type="PANTHER" id="PTHR33406:SF11">
    <property type="entry name" value="MEMBRANE PROTEIN SCO6666-RELATED"/>
    <property type="match status" value="1"/>
</dbReference>
<dbReference type="SUPFAM" id="SSF82866">
    <property type="entry name" value="Multidrug efflux transporter AcrB transmembrane domain"/>
    <property type="match status" value="2"/>
</dbReference>
<feature type="transmembrane region" description="Helical" evidence="7">
    <location>
        <begin position="170"/>
        <end position="188"/>
    </location>
</feature>
<feature type="transmembrane region" description="Helical" evidence="7">
    <location>
        <begin position="355"/>
        <end position="374"/>
    </location>
</feature>
<dbReference type="Gene3D" id="1.20.1640.10">
    <property type="entry name" value="Multidrug efflux transporter AcrB transmembrane domain"/>
    <property type="match status" value="2"/>
</dbReference>
<dbReference type="InterPro" id="IPR000731">
    <property type="entry name" value="SSD"/>
</dbReference>
<dbReference type="EMBL" id="CP130472">
    <property type="protein sequence ID" value="WLS44659.1"/>
    <property type="molecule type" value="Genomic_DNA"/>
</dbReference>
<feature type="domain" description="SSD" evidence="8">
    <location>
        <begin position="170"/>
        <end position="319"/>
    </location>
</feature>